<dbReference type="EMBL" id="LHSG01000001">
    <property type="protein sequence ID" value="KPD24957.1"/>
    <property type="molecule type" value="Genomic_DNA"/>
</dbReference>
<feature type="transmembrane region" description="Helical" evidence="1">
    <location>
        <begin position="38"/>
        <end position="60"/>
    </location>
</feature>
<keyword evidence="1" id="KW-0812">Transmembrane</keyword>
<evidence type="ECO:0000256" key="1">
    <source>
        <dbReference type="SAM" id="Phobius"/>
    </source>
</evidence>
<comment type="caution">
    <text evidence="2">The sequence shown here is derived from an EMBL/GenBank/DDBJ whole genome shotgun (WGS) entry which is preliminary data.</text>
</comment>
<evidence type="ECO:0000313" key="3">
    <source>
        <dbReference type="Proteomes" id="UP000053030"/>
    </source>
</evidence>
<keyword evidence="3" id="KW-1185">Reference proteome</keyword>
<dbReference type="AlphaFoldDB" id="A0A837NJ29"/>
<keyword evidence="1" id="KW-0472">Membrane</keyword>
<keyword evidence="1" id="KW-1133">Transmembrane helix</keyword>
<dbReference type="Proteomes" id="UP000053030">
    <property type="component" value="Unassembled WGS sequence"/>
</dbReference>
<reference evidence="2 3" key="1">
    <citation type="submission" date="2015-08" db="EMBL/GenBank/DDBJ databases">
        <title>Genome sequencing and assembly of the deep-sea bacterium Idiomarina zobellii.</title>
        <authorList>
            <person name="Mithoefer S.D."/>
            <person name="Rheaume B.A."/>
            <person name="MacLea K.S."/>
        </authorList>
    </citation>
    <scope>NUCLEOTIDE SEQUENCE [LARGE SCALE GENOMIC DNA]</scope>
    <source>
        <strain evidence="2 3">KMM 231</strain>
    </source>
</reference>
<name>A0A837NJ29_9GAMM</name>
<protein>
    <submittedName>
        <fullName evidence="2">Uncharacterized protein</fullName>
    </submittedName>
</protein>
<accession>A0A837NJ29</accession>
<feature type="transmembrane region" description="Helical" evidence="1">
    <location>
        <begin position="12"/>
        <end position="32"/>
    </location>
</feature>
<gene>
    <name evidence="2" type="ORF">AFK76_00925</name>
</gene>
<evidence type="ECO:0000313" key="2">
    <source>
        <dbReference type="EMBL" id="KPD24957.1"/>
    </source>
</evidence>
<sequence>MVSDSNPVLSTLYLTLVLVGGYSVAAMLVTYFQTGEFTWGHAGVLHFATAFTISLVYHVWKNLRHKKLEQ</sequence>
<organism evidence="2 3">
    <name type="scientific">Idiomarina zobellii</name>
    <dbReference type="NCBI Taxonomy" id="86103"/>
    <lineage>
        <taxon>Bacteria</taxon>
        <taxon>Pseudomonadati</taxon>
        <taxon>Pseudomonadota</taxon>
        <taxon>Gammaproteobacteria</taxon>
        <taxon>Alteromonadales</taxon>
        <taxon>Idiomarinaceae</taxon>
        <taxon>Idiomarina</taxon>
    </lineage>
</organism>
<proteinExistence type="predicted"/>